<evidence type="ECO:0000313" key="2">
    <source>
        <dbReference type="Proteomes" id="UP000120576"/>
    </source>
</evidence>
<sequence>MASKDDIILLKNQSCDPVALCASFLRPHEDPGEYCFVRVPENPLAVQIVKSYKCEYCNDPAPVKLSDFRLKTQDPNFKLESILVMLKYQNKLLPKRVPNNHEQIVQYLTRKVIIKYAYHMPAQMLTDKSVVEMFHMLWHSKYLIMLMKSQDVTTPTERGLSELEKLKAIL</sequence>
<dbReference type="Proteomes" id="UP000120576">
    <property type="component" value="Genome"/>
</dbReference>
<dbReference type="GeneID" id="5179414"/>
<protein>
    <submittedName>
        <fullName evidence="1">ORF87</fullName>
    </submittedName>
</protein>
<name>Q14W19_9VIRU</name>
<evidence type="ECO:0000313" key="1">
    <source>
        <dbReference type="EMBL" id="ABG25703.1"/>
    </source>
</evidence>
<keyword evidence="2" id="KW-1185">Reference proteome</keyword>
<reference evidence="1 2" key="1">
    <citation type="journal article" date="2006" name="J. Gen. Virol.">
        <title>Genome sequences of two frog herpesviruses.</title>
        <authorList>
            <person name="Davison A.J."/>
            <person name="Cunningham C."/>
            <person name="Sauerbier W."/>
            <person name="McKinnell R.G."/>
        </authorList>
    </citation>
    <scope>NUCLEOTIDE SEQUENCE [LARGE SCALE GENOMIC DNA]</scope>
    <source>
        <strain evidence="1">ATCC VR-568</strain>
    </source>
</reference>
<accession>Q14W19</accession>
<dbReference type="KEGG" id="vg:5179414"/>
<dbReference type="RefSeq" id="YP_656595.1">
    <property type="nucleotide sequence ID" value="NC_008210.1"/>
</dbReference>
<proteinExistence type="predicted"/>
<dbReference type="EMBL" id="DQ665652">
    <property type="protein sequence ID" value="ABG25703.1"/>
    <property type="molecule type" value="Genomic_DNA"/>
</dbReference>
<organism evidence="1 2">
    <name type="scientific">Ranid herpesvirus 2</name>
    <dbReference type="NCBI Taxonomy" id="389214"/>
    <lineage>
        <taxon>Viruses</taxon>
        <taxon>Duplodnaviria</taxon>
        <taxon>Heunggongvirae</taxon>
        <taxon>Peploviricota</taxon>
        <taxon>Herviviricetes</taxon>
        <taxon>Herpesvirales</taxon>
        <taxon>Alloherpesviridae</taxon>
        <taxon>Batravirus</taxon>
        <taxon>Batravirus ranidallo2</taxon>
    </lineage>
</organism>